<evidence type="ECO:0000259" key="1">
    <source>
        <dbReference type="SMART" id="SM00666"/>
    </source>
</evidence>
<dbReference type="PANTHER" id="PTHR31066">
    <property type="entry name" value="OS05G0427100 PROTEIN-RELATED"/>
    <property type="match status" value="1"/>
</dbReference>
<comment type="caution">
    <text evidence="2">The sequence shown here is derived from an EMBL/GenBank/DDBJ whole genome shotgun (WGS) entry which is preliminary data.</text>
</comment>
<dbReference type="PANTHER" id="PTHR31066:SF85">
    <property type="entry name" value="OS02G0809100 PROTEIN"/>
    <property type="match status" value="1"/>
</dbReference>
<sequence length="210" mass="23633">MATHNYKIFSCFNRKFTVIEQGPSPDVEKAFSAFTGGASSMSADHLLRFLSEHQGEERLFTLRSPPPVPSIPFHFHGHGLTRLLTLLRRRRRQPPPRLLLRRPSSSMVKLMCSYGGRIQPRPHDNHLTHIAGDTKILSVDRHVKFPTLIAKLSALANAPFLLNSPLANAPSLLKYQLPGEDLDALICVTNNDDLHHIIDYVRTIIDYGIT</sequence>
<name>A0ABD1MKF1_9FABA</name>
<dbReference type="SUPFAM" id="SSF54277">
    <property type="entry name" value="CAD &amp; PB1 domains"/>
    <property type="match status" value="1"/>
</dbReference>
<dbReference type="Pfam" id="PF00564">
    <property type="entry name" value="PB1"/>
    <property type="match status" value="1"/>
</dbReference>
<proteinExistence type="predicted"/>
<accession>A0ABD1MKF1</accession>
<protein>
    <recommendedName>
        <fullName evidence="1">PB1 domain-containing protein</fullName>
    </recommendedName>
</protein>
<evidence type="ECO:0000313" key="3">
    <source>
        <dbReference type="Proteomes" id="UP001603857"/>
    </source>
</evidence>
<dbReference type="AlphaFoldDB" id="A0ABD1MKF1"/>
<dbReference type="SMART" id="SM00666">
    <property type="entry name" value="PB1"/>
    <property type="match status" value="1"/>
</dbReference>
<dbReference type="InterPro" id="IPR053198">
    <property type="entry name" value="Gynoecium_Dev_Regulator"/>
</dbReference>
<organism evidence="2 3">
    <name type="scientific">Flemingia macrophylla</name>
    <dbReference type="NCBI Taxonomy" id="520843"/>
    <lineage>
        <taxon>Eukaryota</taxon>
        <taxon>Viridiplantae</taxon>
        <taxon>Streptophyta</taxon>
        <taxon>Embryophyta</taxon>
        <taxon>Tracheophyta</taxon>
        <taxon>Spermatophyta</taxon>
        <taxon>Magnoliopsida</taxon>
        <taxon>eudicotyledons</taxon>
        <taxon>Gunneridae</taxon>
        <taxon>Pentapetalae</taxon>
        <taxon>rosids</taxon>
        <taxon>fabids</taxon>
        <taxon>Fabales</taxon>
        <taxon>Fabaceae</taxon>
        <taxon>Papilionoideae</taxon>
        <taxon>50 kb inversion clade</taxon>
        <taxon>NPAAA clade</taxon>
        <taxon>indigoferoid/millettioid clade</taxon>
        <taxon>Phaseoleae</taxon>
        <taxon>Flemingia</taxon>
    </lineage>
</organism>
<dbReference type="InterPro" id="IPR000270">
    <property type="entry name" value="PB1_dom"/>
</dbReference>
<evidence type="ECO:0000313" key="2">
    <source>
        <dbReference type="EMBL" id="KAL2336291.1"/>
    </source>
</evidence>
<gene>
    <name evidence="2" type="ORF">Fmac_010737</name>
</gene>
<keyword evidence="3" id="KW-1185">Reference proteome</keyword>
<feature type="domain" description="PB1" evidence="1">
    <location>
        <begin position="122"/>
        <end position="208"/>
    </location>
</feature>
<dbReference type="CDD" id="cd06410">
    <property type="entry name" value="PB1_UP2"/>
    <property type="match status" value="1"/>
</dbReference>
<dbReference type="Proteomes" id="UP001603857">
    <property type="component" value="Unassembled WGS sequence"/>
</dbReference>
<reference evidence="2 3" key="1">
    <citation type="submission" date="2024-08" db="EMBL/GenBank/DDBJ databases">
        <title>Insights into the chromosomal genome structure of Flemingia macrophylla.</title>
        <authorList>
            <person name="Ding Y."/>
            <person name="Zhao Y."/>
            <person name="Bi W."/>
            <person name="Wu M."/>
            <person name="Zhao G."/>
            <person name="Gong Y."/>
            <person name="Li W."/>
            <person name="Zhang P."/>
        </authorList>
    </citation>
    <scope>NUCLEOTIDE SEQUENCE [LARGE SCALE GENOMIC DNA]</scope>
    <source>
        <strain evidence="2">DYQJB</strain>
        <tissue evidence="2">Leaf</tissue>
    </source>
</reference>
<dbReference type="EMBL" id="JBGMDY010000004">
    <property type="protein sequence ID" value="KAL2336291.1"/>
    <property type="molecule type" value="Genomic_DNA"/>
</dbReference>